<proteinExistence type="predicted"/>
<dbReference type="SUPFAM" id="SSF53335">
    <property type="entry name" value="S-adenosyl-L-methionine-dependent methyltransferases"/>
    <property type="match status" value="1"/>
</dbReference>
<dbReference type="Gene3D" id="3.40.50.150">
    <property type="entry name" value="Vaccinia Virus protein VP39"/>
    <property type="match status" value="1"/>
</dbReference>
<gene>
    <name evidence="2" type="ORF">EPA93_27830</name>
</gene>
<dbReference type="InterPro" id="IPR029063">
    <property type="entry name" value="SAM-dependent_MTases_sf"/>
</dbReference>
<reference evidence="2 3" key="1">
    <citation type="submission" date="2019-01" db="EMBL/GenBank/DDBJ databases">
        <title>Ktedonosporobacter rubrisoli SCAWS-G2.</title>
        <authorList>
            <person name="Huang Y."/>
            <person name="Yan B."/>
        </authorList>
    </citation>
    <scope>NUCLEOTIDE SEQUENCE [LARGE SCALE GENOMIC DNA]</scope>
    <source>
        <strain evidence="2 3">SCAWS-G2</strain>
    </source>
</reference>
<organism evidence="2 3">
    <name type="scientific">Ktedonosporobacter rubrisoli</name>
    <dbReference type="NCBI Taxonomy" id="2509675"/>
    <lineage>
        <taxon>Bacteria</taxon>
        <taxon>Bacillati</taxon>
        <taxon>Chloroflexota</taxon>
        <taxon>Ktedonobacteria</taxon>
        <taxon>Ktedonobacterales</taxon>
        <taxon>Ktedonosporobacteraceae</taxon>
        <taxon>Ktedonosporobacter</taxon>
    </lineage>
</organism>
<dbReference type="OrthoDB" id="163232at2"/>
<evidence type="ECO:0000313" key="3">
    <source>
        <dbReference type="Proteomes" id="UP000290365"/>
    </source>
</evidence>
<dbReference type="PANTHER" id="PTHR43591:SF78">
    <property type="entry name" value="SLR0407 PROTEIN"/>
    <property type="match status" value="1"/>
</dbReference>
<dbReference type="GO" id="GO:0008757">
    <property type="term" value="F:S-adenosylmethionine-dependent methyltransferase activity"/>
    <property type="evidence" value="ECO:0007669"/>
    <property type="project" value="InterPro"/>
</dbReference>
<dbReference type="AlphaFoldDB" id="A0A4V0YZF9"/>
<dbReference type="CDD" id="cd02440">
    <property type="entry name" value="AdoMet_MTases"/>
    <property type="match status" value="1"/>
</dbReference>
<keyword evidence="3" id="KW-1185">Reference proteome</keyword>
<accession>A0A4V0YZF9</accession>
<evidence type="ECO:0000313" key="2">
    <source>
        <dbReference type="EMBL" id="QBD79581.1"/>
    </source>
</evidence>
<feature type="domain" description="Methyltransferase type 11" evidence="1">
    <location>
        <begin position="72"/>
        <end position="169"/>
    </location>
</feature>
<name>A0A4V0YZF9_KTERU</name>
<keyword evidence="2" id="KW-0808">Transferase</keyword>
<dbReference type="Pfam" id="PF08241">
    <property type="entry name" value="Methyltransf_11"/>
    <property type="match status" value="1"/>
</dbReference>
<protein>
    <submittedName>
        <fullName evidence="2">Methyltransferase domain-containing protein</fullName>
    </submittedName>
</protein>
<keyword evidence="2" id="KW-0489">Methyltransferase</keyword>
<dbReference type="EMBL" id="CP035758">
    <property type="protein sequence ID" value="QBD79581.1"/>
    <property type="molecule type" value="Genomic_DNA"/>
</dbReference>
<sequence length="287" mass="31267">MLAPNVCRERQTERKSMEQVTHDLTKFHSVDLSTNPSSFTQFMDTAHAQQTAQSYKQIIMEYLAPSPGAAILDAGCGTGQDTLDLARSVGPSGSVVGIDNSETMLGVARTRAAGLQLPVEYVQADITNLPFAEASFDGCQVSRVLGHLREPALALAEIVRVVRPGARVVAADGDMDLIAIDIPERALARKVIHAACDQLTQGWIGRQMPRLFQQAGLHNIRVEGHLMPLDYTFFQTAFRGILQRTQINGAISEEELAAFWVALEKAEEGGYFFARVGGFVVRGQKPA</sequence>
<dbReference type="KEGG" id="kbs:EPA93_27830"/>
<dbReference type="Proteomes" id="UP000290365">
    <property type="component" value="Chromosome"/>
</dbReference>
<dbReference type="InterPro" id="IPR013216">
    <property type="entry name" value="Methyltransf_11"/>
</dbReference>
<dbReference type="PANTHER" id="PTHR43591">
    <property type="entry name" value="METHYLTRANSFERASE"/>
    <property type="match status" value="1"/>
</dbReference>
<evidence type="ECO:0000259" key="1">
    <source>
        <dbReference type="Pfam" id="PF08241"/>
    </source>
</evidence>
<dbReference type="GO" id="GO:0032259">
    <property type="term" value="P:methylation"/>
    <property type="evidence" value="ECO:0007669"/>
    <property type="project" value="UniProtKB-KW"/>
</dbReference>